<dbReference type="AlphaFoldDB" id="A0AA35KH29"/>
<organism evidence="1 2">
    <name type="scientific">Podarcis lilfordi</name>
    <name type="common">Lilford's wall lizard</name>
    <dbReference type="NCBI Taxonomy" id="74358"/>
    <lineage>
        <taxon>Eukaryota</taxon>
        <taxon>Metazoa</taxon>
        <taxon>Chordata</taxon>
        <taxon>Craniata</taxon>
        <taxon>Vertebrata</taxon>
        <taxon>Euteleostomi</taxon>
        <taxon>Lepidosauria</taxon>
        <taxon>Squamata</taxon>
        <taxon>Bifurcata</taxon>
        <taxon>Unidentata</taxon>
        <taxon>Episquamata</taxon>
        <taxon>Laterata</taxon>
        <taxon>Lacertibaenia</taxon>
        <taxon>Lacertidae</taxon>
        <taxon>Podarcis</taxon>
    </lineage>
</organism>
<name>A0AA35KH29_9SAUR</name>
<sequence>MAALGALVKKVWSIRRYLVLLCTPLVLLPVLFSLPPKPPCKGASSSSSPPPLPSLP</sequence>
<evidence type="ECO:0000313" key="2">
    <source>
        <dbReference type="Proteomes" id="UP001178461"/>
    </source>
</evidence>
<proteinExistence type="predicted"/>
<keyword evidence="2" id="KW-1185">Reference proteome</keyword>
<dbReference type="EMBL" id="OX395131">
    <property type="protein sequence ID" value="CAI5778217.1"/>
    <property type="molecule type" value="Genomic_DNA"/>
</dbReference>
<evidence type="ECO:0000313" key="1">
    <source>
        <dbReference type="EMBL" id="CAI5778217.1"/>
    </source>
</evidence>
<protein>
    <submittedName>
        <fullName evidence="1">Uncharacterized protein</fullName>
    </submittedName>
</protein>
<accession>A0AA35KH29</accession>
<gene>
    <name evidence="1" type="ORF">PODLI_1B007810</name>
</gene>
<reference evidence="1" key="1">
    <citation type="submission" date="2022-12" db="EMBL/GenBank/DDBJ databases">
        <authorList>
            <person name="Alioto T."/>
            <person name="Alioto T."/>
            <person name="Gomez Garrido J."/>
        </authorList>
    </citation>
    <scope>NUCLEOTIDE SEQUENCE</scope>
</reference>
<dbReference type="Proteomes" id="UP001178461">
    <property type="component" value="Chromosome 6"/>
</dbReference>